<keyword evidence="4" id="KW-1185">Reference proteome</keyword>
<dbReference type="AlphaFoldDB" id="A0AAW1XQB0"/>
<reference evidence="3 4" key="1">
    <citation type="journal article" date="2023" name="G3 (Bethesda)">
        <title>A chromosome-length genome assembly and annotation of blackberry (Rubus argutus, cv. 'Hillquist').</title>
        <authorList>
            <person name="Bruna T."/>
            <person name="Aryal R."/>
            <person name="Dudchenko O."/>
            <person name="Sargent D.J."/>
            <person name="Mead D."/>
            <person name="Buti M."/>
            <person name="Cavallini A."/>
            <person name="Hytonen T."/>
            <person name="Andres J."/>
            <person name="Pham M."/>
            <person name="Weisz D."/>
            <person name="Mascagni F."/>
            <person name="Usai G."/>
            <person name="Natali L."/>
            <person name="Bassil N."/>
            <person name="Fernandez G.E."/>
            <person name="Lomsadze A."/>
            <person name="Armour M."/>
            <person name="Olukolu B."/>
            <person name="Poorten T."/>
            <person name="Britton C."/>
            <person name="Davik J."/>
            <person name="Ashrafi H."/>
            <person name="Aiden E.L."/>
            <person name="Borodovsky M."/>
            <person name="Worthington M."/>
        </authorList>
    </citation>
    <scope>NUCLEOTIDE SEQUENCE [LARGE SCALE GENOMIC DNA]</scope>
    <source>
        <strain evidence="3">PI 553951</strain>
    </source>
</reference>
<feature type="region of interest" description="Disordered" evidence="1">
    <location>
        <begin position="117"/>
        <end position="155"/>
    </location>
</feature>
<feature type="domain" description="Retrotransposon gag" evidence="2">
    <location>
        <begin position="15"/>
        <end position="89"/>
    </location>
</feature>
<evidence type="ECO:0000313" key="4">
    <source>
        <dbReference type="Proteomes" id="UP001457282"/>
    </source>
</evidence>
<proteinExistence type="predicted"/>
<protein>
    <recommendedName>
        <fullName evidence="2">Retrotransposon gag domain-containing protein</fullName>
    </recommendedName>
</protein>
<evidence type="ECO:0000259" key="2">
    <source>
        <dbReference type="Pfam" id="PF03732"/>
    </source>
</evidence>
<accession>A0AAW1XQB0</accession>
<evidence type="ECO:0000313" key="3">
    <source>
        <dbReference type="EMBL" id="KAK9938752.1"/>
    </source>
</evidence>
<name>A0AAW1XQB0_RUBAR</name>
<dbReference type="InterPro" id="IPR005162">
    <property type="entry name" value="Retrotrans_gag_dom"/>
</dbReference>
<gene>
    <name evidence="3" type="ORF">M0R45_015473</name>
</gene>
<feature type="compositionally biased region" description="Low complexity" evidence="1">
    <location>
        <begin position="132"/>
        <end position="155"/>
    </location>
</feature>
<evidence type="ECO:0000256" key="1">
    <source>
        <dbReference type="SAM" id="MobiDB-lite"/>
    </source>
</evidence>
<dbReference type="EMBL" id="JBEDUW010000003">
    <property type="protein sequence ID" value="KAK9938752.1"/>
    <property type="molecule type" value="Genomic_DNA"/>
</dbReference>
<dbReference type="Pfam" id="PF03732">
    <property type="entry name" value="Retrotrans_gag"/>
    <property type="match status" value="1"/>
</dbReference>
<dbReference type="Proteomes" id="UP001457282">
    <property type="component" value="Unassembled WGS sequence"/>
</dbReference>
<organism evidence="3 4">
    <name type="scientific">Rubus argutus</name>
    <name type="common">Southern blackberry</name>
    <dbReference type="NCBI Taxonomy" id="59490"/>
    <lineage>
        <taxon>Eukaryota</taxon>
        <taxon>Viridiplantae</taxon>
        <taxon>Streptophyta</taxon>
        <taxon>Embryophyta</taxon>
        <taxon>Tracheophyta</taxon>
        <taxon>Spermatophyta</taxon>
        <taxon>Magnoliopsida</taxon>
        <taxon>eudicotyledons</taxon>
        <taxon>Gunneridae</taxon>
        <taxon>Pentapetalae</taxon>
        <taxon>rosids</taxon>
        <taxon>fabids</taxon>
        <taxon>Rosales</taxon>
        <taxon>Rosaceae</taxon>
        <taxon>Rosoideae</taxon>
        <taxon>Rosoideae incertae sedis</taxon>
        <taxon>Rubus</taxon>
    </lineage>
</organism>
<comment type="caution">
    <text evidence="3">The sequence shown here is derived from an EMBL/GenBank/DDBJ whole genome shotgun (WGS) entry which is preliminary data.</text>
</comment>
<sequence length="155" mass="17696">MECPPDRQVRVAEDLMEDSAYFWWDHVSRRRVDTGPMTWAEFRVLFLERYFSSAIQDQKYREFQDLQQGDISVQEYLDLFLSLSRYAPSLIATGVDRCRRFEQVNSALKAERNLLSGRTRQLDAGGPSQGPSKRLSTSGSESSGGSRPSSPYSDL</sequence>